<dbReference type="EC" id="1.6.5.5" evidence="4"/>
<dbReference type="InterPro" id="IPR020843">
    <property type="entry name" value="ER"/>
</dbReference>
<dbReference type="InterPro" id="IPR013154">
    <property type="entry name" value="ADH-like_N"/>
</dbReference>
<evidence type="ECO:0000256" key="2">
    <source>
        <dbReference type="SAM" id="MobiDB-lite"/>
    </source>
</evidence>
<gene>
    <name evidence="4" type="primary">qorA_1</name>
    <name evidence="4" type="ORF">ETAA1_05290</name>
</gene>
<reference evidence="4 5" key="1">
    <citation type="submission" date="2019-02" db="EMBL/GenBank/DDBJ databases">
        <title>Deep-cultivation of Planctomycetes and their phenomic and genomic characterization uncovers novel biology.</title>
        <authorList>
            <person name="Wiegand S."/>
            <person name="Jogler M."/>
            <person name="Boedeker C."/>
            <person name="Pinto D."/>
            <person name="Vollmers J."/>
            <person name="Rivas-Marin E."/>
            <person name="Kohn T."/>
            <person name="Peeters S.H."/>
            <person name="Heuer A."/>
            <person name="Rast P."/>
            <person name="Oberbeckmann S."/>
            <person name="Bunk B."/>
            <person name="Jeske O."/>
            <person name="Meyerdierks A."/>
            <person name="Storesund J.E."/>
            <person name="Kallscheuer N."/>
            <person name="Luecker S."/>
            <person name="Lage O.M."/>
            <person name="Pohl T."/>
            <person name="Merkel B.J."/>
            <person name="Hornburger P."/>
            <person name="Mueller R.-W."/>
            <person name="Bruemmer F."/>
            <person name="Labrenz M."/>
            <person name="Spormann A.M."/>
            <person name="Op den Camp H."/>
            <person name="Overmann J."/>
            <person name="Amann R."/>
            <person name="Jetten M.S.M."/>
            <person name="Mascher T."/>
            <person name="Medema M.H."/>
            <person name="Devos D.P."/>
            <person name="Kaster A.-K."/>
            <person name="Ovreas L."/>
            <person name="Rohde M."/>
            <person name="Galperin M.Y."/>
            <person name="Jogler C."/>
        </authorList>
    </citation>
    <scope>NUCLEOTIDE SEQUENCE [LARGE SCALE GENOMIC DNA]</scope>
    <source>
        <strain evidence="4 5">ETA_A1</strain>
    </source>
</reference>
<dbReference type="RefSeq" id="WP_145234054.1">
    <property type="nucleotide sequence ID" value="NZ_CP036273.1"/>
</dbReference>
<feature type="domain" description="Enoyl reductase (ER)" evidence="3">
    <location>
        <begin position="10"/>
        <end position="329"/>
    </location>
</feature>
<dbReference type="Proteomes" id="UP000319576">
    <property type="component" value="Chromosome"/>
</dbReference>
<dbReference type="SUPFAM" id="SSF51735">
    <property type="entry name" value="NAD(P)-binding Rossmann-fold domains"/>
    <property type="match status" value="1"/>
</dbReference>
<protein>
    <submittedName>
        <fullName evidence="4">Quinone oxidoreductase 1</fullName>
        <ecNumber evidence="4">1.6.5.5</ecNumber>
    </submittedName>
</protein>
<dbReference type="Pfam" id="PF00107">
    <property type="entry name" value="ADH_zinc_N"/>
    <property type="match status" value="1"/>
</dbReference>
<accession>A0A517XMD0</accession>
<evidence type="ECO:0000313" key="4">
    <source>
        <dbReference type="EMBL" id="QDU18636.1"/>
    </source>
</evidence>
<dbReference type="Pfam" id="PF08240">
    <property type="entry name" value="ADH_N"/>
    <property type="match status" value="1"/>
</dbReference>
<dbReference type="InterPro" id="IPR051603">
    <property type="entry name" value="Zinc-ADH_QOR/CCCR"/>
</dbReference>
<proteinExistence type="predicted"/>
<dbReference type="InterPro" id="IPR036291">
    <property type="entry name" value="NAD(P)-bd_dom_sf"/>
</dbReference>
<dbReference type="InterPro" id="IPR013149">
    <property type="entry name" value="ADH-like_C"/>
</dbReference>
<evidence type="ECO:0000256" key="1">
    <source>
        <dbReference type="ARBA" id="ARBA00022857"/>
    </source>
</evidence>
<keyword evidence="4" id="KW-0560">Oxidoreductase</keyword>
<dbReference type="SUPFAM" id="SSF50129">
    <property type="entry name" value="GroES-like"/>
    <property type="match status" value="1"/>
</dbReference>
<dbReference type="GO" id="GO:0003960">
    <property type="term" value="F:quinone reductase (NADPH) activity"/>
    <property type="evidence" value="ECO:0007669"/>
    <property type="project" value="UniProtKB-EC"/>
</dbReference>
<name>A0A517XMD0_9BACT</name>
<evidence type="ECO:0000313" key="5">
    <source>
        <dbReference type="Proteomes" id="UP000319576"/>
    </source>
</evidence>
<dbReference type="Gene3D" id="3.40.50.720">
    <property type="entry name" value="NAD(P)-binding Rossmann-like Domain"/>
    <property type="match status" value="1"/>
</dbReference>
<dbReference type="Gene3D" id="3.90.180.10">
    <property type="entry name" value="Medium-chain alcohol dehydrogenases, catalytic domain"/>
    <property type="match status" value="1"/>
</dbReference>
<dbReference type="EMBL" id="CP036273">
    <property type="protein sequence ID" value="QDU18636.1"/>
    <property type="molecule type" value="Genomic_DNA"/>
</dbReference>
<sequence>MKAAFLDQPGPPEVIRTGELPTPTPGAGEVLVRVTAASVNPIDTYIRAGLVAMTLPRPFIPGCDLAGVVEAVGAGVKRFHVGDRVWGSNQGLLGRQGTFAEYAAVGEQWLYPTPTNVADEQAAAAALVGITAHLGLFGCAKLHAGDTVFVNGGTGGVGSMVIQMAKAAGARVVTTVGSAEKATLAAELGADAVINYKTDDVAAKVKEAAGGAGITVWYETQPPTDLDRTVELMAPRGRVVVMAGRAARPVFPNGPFYVKGLSLHGFAMFNATPDEQRVCGADLAQWLGQGKIKALIGARFPLADAAKAHALQEENTGKKAGTLTGKIVVLPSV</sequence>
<keyword evidence="1" id="KW-0521">NADP</keyword>
<dbReference type="InterPro" id="IPR011032">
    <property type="entry name" value="GroES-like_sf"/>
</dbReference>
<feature type="region of interest" description="Disordered" evidence="2">
    <location>
        <begin position="1"/>
        <end position="22"/>
    </location>
</feature>
<dbReference type="PANTHER" id="PTHR44154:SF1">
    <property type="entry name" value="QUINONE OXIDOREDUCTASE"/>
    <property type="match status" value="1"/>
</dbReference>
<dbReference type="PANTHER" id="PTHR44154">
    <property type="entry name" value="QUINONE OXIDOREDUCTASE"/>
    <property type="match status" value="1"/>
</dbReference>
<dbReference type="KEGG" id="uli:ETAA1_05290"/>
<dbReference type="CDD" id="cd08253">
    <property type="entry name" value="zeta_crystallin"/>
    <property type="match status" value="1"/>
</dbReference>
<dbReference type="AlphaFoldDB" id="A0A517XMD0"/>
<evidence type="ECO:0000259" key="3">
    <source>
        <dbReference type="SMART" id="SM00829"/>
    </source>
</evidence>
<keyword evidence="5" id="KW-1185">Reference proteome</keyword>
<organism evidence="4 5">
    <name type="scientific">Urbifossiella limnaea</name>
    <dbReference type="NCBI Taxonomy" id="2528023"/>
    <lineage>
        <taxon>Bacteria</taxon>
        <taxon>Pseudomonadati</taxon>
        <taxon>Planctomycetota</taxon>
        <taxon>Planctomycetia</taxon>
        <taxon>Gemmatales</taxon>
        <taxon>Gemmataceae</taxon>
        <taxon>Urbifossiella</taxon>
    </lineage>
</organism>
<dbReference type="SMART" id="SM00829">
    <property type="entry name" value="PKS_ER"/>
    <property type="match status" value="1"/>
</dbReference>
<dbReference type="OrthoDB" id="9787435at2"/>